<dbReference type="PANTHER" id="PTHR43133:SF25">
    <property type="entry name" value="RNA POLYMERASE SIGMA FACTOR RFAY-RELATED"/>
    <property type="match status" value="1"/>
</dbReference>
<reference evidence="8 9" key="1">
    <citation type="submission" date="2021-01" db="EMBL/GenBank/DDBJ databases">
        <title>Whole genome shotgun sequence of Catellatospora chokoriensis NBRC 107358.</title>
        <authorList>
            <person name="Komaki H."/>
            <person name="Tamura T."/>
        </authorList>
    </citation>
    <scope>NUCLEOTIDE SEQUENCE [LARGE SCALE GENOMIC DNA]</scope>
    <source>
        <strain evidence="8 9">NBRC 107358</strain>
    </source>
</reference>
<evidence type="ECO:0000256" key="1">
    <source>
        <dbReference type="ARBA" id="ARBA00010641"/>
    </source>
</evidence>
<feature type="domain" description="RNA polymerase sigma-70 region 2" evidence="6">
    <location>
        <begin position="29"/>
        <end position="96"/>
    </location>
</feature>
<keyword evidence="3" id="KW-0731">Sigma factor</keyword>
<comment type="caution">
    <text evidence="8">The sequence shown here is derived from an EMBL/GenBank/DDBJ whole genome shotgun (WGS) entry which is preliminary data.</text>
</comment>
<evidence type="ECO:0000256" key="2">
    <source>
        <dbReference type="ARBA" id="ARBA00023015"/>
    </source>
</evidence>
<proteinExistence type="inferred from homology"/>
<evidence type="ECO:0000259" key="6">
    <source>
        <dbReference type="Pfam" id="PF04542"/>
    </source>
</evidence>
<evidence type="ECO:0000313" key="9">
    <source>
        <dbReference type="Proteomes" id="UP000619293"/>
    </source>
</evidence>
<dbReference type="RefSeq" id="WP_191838364.1">
    <property type="nucleotide sequence ID" value="NZ_BAAALB010000003.1"/>
</dbReference>
<organism evidence="8 9">
    <name type="scientific">Catellatospora chokoriensis</name>
    <dbReference type="NCBI Taxonomy" id="310353"/>
    <lineage>
        <taxon>Bacteria</taxon>
        <taxon>Bacillati</taxon>
        <taxon>Actinomycetota</taxon>
        <taxon>Actinomycetes</taxon>
        <taxon>Micromonosporales</taxon>
        <taxon>Micromonosporaceae</taxon>
        <taxon>Catellatospora</taxon>
    </lineage>
</organism>
<dbReference type="InterPro" id="IPR013249">
    <property type="entry name" value="RNA_pol_sigma70_r4_t2"/>
</dbReference>
<keyword evidence="8" id="KW-0240">DNA-directed RNA polymerase</keyword>
<dbReference type="SUPFAM" id="SSF88659">
    <property type="entry name" value="Sigma3 and sigma4 domains of RNA polymerase sigma factors"/>
    <property type="match status" value="1"/>
</dbReference>
<dbReference type="GO" id="GO:0006352">
    <property type="term" value="P:DNA-templated transcription initiation"/>
    <property type="evidence" value="ECO:0007669"/>
    <property type="project" value="InterPro"/>
</dbReference>
<feature type="region of interest" description="Disordered" evidence="5">
    <location>
        <begin position="179"/>
        <end position="206"/>
    </location>
</feature>
<dbReference type="GO" id="GO:0000428">
    <property type="term" value="C:DNA-directed RNA polymerase complex"/>
    <property type="evidence" value="ECO:0007669"/>
    <property type="project" value="UniProtKB-KW"/>
</dbReference>
<evidence type="ECO:0000256" key="3">
    <source>
        <dbReference type="ARBA" id="ARBA00023082"/>
    </source>
</evidence>
<dbReference type="Pfam" id="PF04542">
    <property type="entry name" value="Sigma70_r2"/>
    <property type="match status" value="1"/>
</dbReference>
<dbReference type="Gene3D" id="1.10.1740.10">
    <property type="match status" value="1"/>
</dbReference>
<dbReference type="InterPro" id="IPR036388">
    <property type="entry name" value="WH-like_DNA-bd_sf"/>
</dbReference>
<dbReference type="InterPro" id="IPR039425">
    <property type="entry name" value="RNA_pol_sigma-70-like"/>
</dbReference>
<dbReference type="InterPro" id="IPR013325">
    <property type="entry name" value="RNA_pol_sigma_r2"/>
</dbReference>
<dbReference type="GO" id="GO:0003677">
    <property type="term" value="F:DNA binding"/>
    <property type="evidence" value="ECO:0007669"/>
    <property type="project" value="InterPro"/>
</dbReference>
<comment type="similarity">
    <text evidence="1">Belongs to the sigma-70 factor family. ECF subfamily.</text>
</comment>
<keyword evidence="9" id="KW-1185">Reference proteome</keyword>
<dbReference type="NCBIfam" id="TIGR02937">
    <property type="entry name" value="sigma70-ECF"/>
    <property type="match status" value="1"/>
</dbReference>
<dbReference type="InterPro" id="IPR013324">
    <property type="entry name" value="RNA_pol_sigma_r3/r4-like"/>
</dbReference>
<dbReference type="InterPro" id="IPR007627">
    <property type="entry name" value="RNA_pol_sigma70_r2"/>
</dbReference>
<dbReference type="PANTHER" id="PTHR43133">
    <property type="entry name" value="RNA POLYMERASE ECF-TYPE SIGMA FACTO"/>
    <property type="match status" value="1"/>
</dbReference>
<dbReference type="Gene3D" id="1.10.10.10">
    <property type="entry name" value="Winged helix-like DNA-binding domain superfamily/Winged helix DNA-binding domain"/>
    <property type="match status" value="1"/>
</dbReference>
<feature type="domain" description="RNA polymerase sigma factor 70 region 4 type 2" evidence="7">
    <location>
        <begin position="132"/>
        <end position="183"/>
    </location>
</feature>
<keyword evidence="4" id="KW-0804">Transcription</keyword>
<dbReference type="Proteomes" id="UP000619293">
    <property type="component" value="Unassembled WGS sequence"/>
</dbReference>
<dbReference type="Pfam" id="PF08281">
    <property type="entry name" value="Sigma70_r4_2"/>
    <property type="match status" value="1"/>
</dbReference>
<name>A0A8J3NUU3_9ACTN</name>
<dbReference type="AlphaFoldDB" id="A0A8J3NUU3"/>
<accession>A0A8J3NUU3</accession>
<dbReference type="InterPro" id="IPR014284">
    <property type="entry name" value="RNA_pol_sigma-70_dom"/>
</dbReference>
<evidence type="ECO:0000259" key="7">
    <source>
        <dbReference type="Pfam" id="PF08281"/>
    </source>
</evidence>
<dbReference type="SUPFAM" id="SSF88946">
    <property type="entry name" value="Sigma2 domain of RNA polymerase sigma factors"/>
    <property type="match status" value="1"/>
</dbReference>
<gene>
    <name evidence="8" type="primary">rpoE_14</name>
    <name evidence="8" type="ORF">Cch02nite_66950</name>
</gene>
<feature type="compositionally biased region" description="Basic and acidic residues" evidence="5">
    <location>
        <begin position="193"/>
        <end position="206"/>
    </location>
</feature>
<dbReference type="EMBL" id="BONG01000059">
    <property type="protein sequence ID" value="GIF93251.1"/>
    <property type="molecule type" value="Genomic_DNA"/>
</dbReference>
<evidence type="ECO:0000313" key="8">
    <source>
        <dbReference type="EMBL" id="GIF93251.1"/>
    </source>
</evidence>
<evidence type="ECO:0000256" key="5">
    <source>
        <dbReference type="SAM" id="MobiDB-lite"/>
    </source>
</evidence>
<keyword evidence="2" id="KW-0805">Transcription regulation</keyword>
<protein>
    <submittedName>
        <fullName evidence="8">DNA-directed RNA polymerase sigma-70 factor</fullName>
    </submittedName>
</protein>
<evidence type="ECO:0000256" key="4">
    <source>
        <dbReference type="ARBA" id="ARBA00023163"/>
    </source>
</evidence>
<sequence>MLIEQAVPGLPDEAILRESRTHPELFAQLFDAYHGEIYRYVAGRLSAAHADDLAAETFLIAFRGRARFGGAGGHVRAWLYGIATNLIRRHHRDEERKYRALARADAADRTRPGDHDDDNRIIARVAAHGIQRDLAAALRSLKRGDRDVLLLVALAELTYPEVAEALGIPEGTVASRLSRARKSVRTALGGADPTRDDTRADDRRST</sequence>
<dbReference type="GO" id="GO:0016987">
    <property type="term" value="F:sigma factor activity"/>
    <property type="evidence" value="ECO:0007669"/>
    <property type="project" value="UniProtKB-KW"/>
</dbReference>